<protein>
    <submittedName>
        <fullName evidence="2">Uncharacterized protein</fullName>
    </submittedName>
</protein>
<name>A0A0M1NIM9_9BACL</name>
<feature type="transmembrane region" description="Helical" evidence="1">
    <location>
        <begin position="187"/>
        <end position="209"/>
    </location>
</feature>
<evidence type="ECO:0000313" key="2">
    <source>
        <dbReference type="EMBL" id="KOR82036.1"/>
    </source>
</evidence>
<feature type="transmembrane region" description="Helical" evidence="1">
    <location>
        <begin position="248"/>
        <end position="267"/>
    </location>
</feature>
<dbReference type="AlphaFoldDB" id="A0A0M1NIM9"/>
<dbReference type="OrthoDB" id="2584870at2"/>
<gene>
    <name evidence="2" type="ORF">AM231_20960</name>
</gene>
<accession>A0A0M1NIM9</accession>
<dbReference type="EMBL" id="LIUT01000005">
    <property type="protein sequence ID" value="KOR82036.1"/>
    <property type="molecule type" value="Genomic_DNA"/>
</dbReference>
<evidence type="ECO:0000313" key="3">
    <source>
        <dbReference type="Proteomes" id="UP000036932"/>
    </source>
</evidence>
<sequence>MDHPFDDNELRRLEDELRGPLRRSVLPSPSPDETAALIASLQREFDQLKIEPESPKLDFNPQVDPPSLKQILRSQIRLNQRSIVLTAGAVFCMLVMLVDPEYPLDQFAGLPGGIFPLITPLLLIVSMLFSSRTWDKGMRAVETLTPYPPALVLYTRLLLVTGIVIGMALLSTFVLGLRSIQAESSHFLFGPFILEWMGILLVTGGAAMYMLFRKGMVVSLISAILVYGMWIVIQGQMMDQGVSMNGKMLIDVVLLVIGLILLISSYGRSLKLNGTWRTAHD</sequence>
<feature type="transmembrane region" description="Helical" evidence="1">
    <location>
        <begin position="78"/>
        <end position="98"/>
    </location>
</feature>
<feature type="transmembrane region" description="Helical" evidence="1">
    <location>
        <begin position="216"/>
        <end position="233"/>
    </location>
</feature>
<dbReference type="Proteomes" id="UP000036932">
    <property type="component" value="Unassembled WGS sequence"/>
</dbReference>
<keyword evidence="1" id="KW-0812">Transmembrane</keyword>
<keyword evidence="3" id="KW-1185">Reference proteome</keyword>
<feature type="transmembrane region" description="Helical" evidence="1">
    <location>
        <begin position="151"/>
        <end position="175"/>
    </location>
</feature>
<reference evidence="3" key="1">
    <citation type="submission" date="2015-08" db="EMBL/GenBank/DDBJ databases">
        <title>Genome sequencing project for genomic taxonomy and phylogenomics of Bacillus-like bacteria.</title>
        <authorList>
            <person name="Liu B."/>
            <person name="Wang J."/>
            <person name="Zhu Y."/>
            <person name="Liu G."/>
            <person name="Chen Q."/>
            <person name="Chen Z."/>
            <person name="Lan J."/>
            <person name="Che J."/>
            <person name="Ge C."/>
            <person name="Shi H."/>
            <person name="Pan Z."/>
            <person name="Liu X."/>
        </authorList>
    </citation>
    <scope>NUCLEOTIDE SEQUENCE [LARGE SCALE GENOMIC DNA]</scope>
    <source>
        <strain evidence="3">FJAT-22460</strain>
    </source>
</reference>
<keyword evidence="1" id="KW-0472">Membrane</keyword>
<keyword evidence="1" id="KW-1133">Transmembrane helix</keyword>
<organism evidence="2 3">
    <name type="scientific">Paenibacillus solani</name>
    <dbReference type="NCBI Taxonomy" id="1705565"/>
    <lineage>
        <taxon>Bacteria</taxon>
        <taxon>Bacillati</taxon>
        <taxon>Bacillota</taxon>
        <taxon>Bacilli</taxon>
        <taxon>Bacillales</taxon>
        <taxon>Paenibacillaceae</taxon>
        <taxon>Paenibacillus</taxon>
    </lineage>
</organism>
<feature type="transmembrane region" description="Helical" evidence="1">
    <location>
        <begin position="110"/>
        <end position="130"/>
    </location>
</feature>
<comment type="caution">
    <text evidence="2">The sequence shown here is derived from an EMBL/GenBank/DDBJ whole genome shotgun (WGS) entry which is preliminary data.</text>
</comment>
<evidence type="ECO:0000256" key="1">
    <source>
        <dbReference type="SAM" id="Phobius"/>
    </source>
</evidence>
<dbReference type="RefSeq" id="WP_054404361.1">
    <property type="nucleotide sequence ID" value="NZ_LIUT01000005.1"/>
</dbReference>
<proteinExistence type="predicted"/>
<dbReference type="PATRIC" id="fig|1705565.3.peg.112"/>